<evidence type="ECO:0000259" key="1">
    <source>
        <dbReference type="SMART" id="SM00849"/>
    </source>
</evidence>
<dbReference type="GO" id="GO:0016787">
    <property type="term" value="F:hydrolase activity"/>
    <property type="evidence" value="ECO:0007669"/>
    <property type="project" value="UniProtKB-KW"/>
</dbReference>
<dbReference type="Pfam" id="PF00753">
    <property type="entry name" value="Lactamase_B"/>
    <property type="match status" value="1"/>
</dbReference>
<dbReference type="Proteomes" id="UP000638648">
    <property type="component" value="Unassembled WGS sequence"/>
</dbReference>
<dbReference type="RefSeq" id="WP_192752203.1">
    <property type="nucleotide sequence ID" value="NZ_BAABJL010000134.1"/>
</dbReference>
<dbReference type="InterPro" id="IPR050855">
    <property type="entry name" value="NDM-1-like"/>
</dbReference>
<name>A0A927N180_9ACTN</name>
<dbReference type="EMBL" id="JADBEM010000001">
    <property type="protein sequence ID" value="MBE1608428.1"/>
    <property type="molecule type" value="Genomic_DNA"/>
</dbReference>
<dbReference type="Gene3D" id="3.60.15.10">
    <property type="entry name" value="Ribonuclease Z/Hydroxyacylglutathione hydrolase-like"/>
    <property type="match status" value="1"/>
</dbReference>
<evidence type="ECO:0000313" key="2">
    <source>
        <dbReference type="EMBL" id="MBE1608428.1"/>
    </source>
</evidence>
<sequence>MTASLSQLSGRVWIYPGDPDPEAVMPCVAVVADDAGSTVVDAGQSPAHARLVQSALAEAGLPAARRLVYTHHHWDHTWGACAWEVEEIVGQESGATLLSAEARRSWSQEYLQEQVVANPRLGPSFKARARAMTGWADFAVRAPSRTFTDRLMLSGGIEVRHVGGKHAPDSTVVAVPGSGVLLLGDCFYPPPFHLREPGPAGEEIDLRQISALVAEGFDWYVDSHSPPWRPPVPE</sequence>
<dbReference type="PANTHER" id="PTHR42951:SF4">
    <property type="entry name" value="ACYL-COENZYME A THIOESTERASE MBLAC2"/>
    <property type="match status" value="1"/>
</dbReference>
<dbReference type="AlphaFoldDB" id="A0A927N180"/>
<keyword evidence="2" id="KW-0378">Hydrolase</keyword>
<dbReference type="InterPro" id="IPR001279">
    <property type="entry name" value="Metallo-B-lactamas"/>
</dbReference>
<evidence type="ECO:0000313" key="3">
    <source>
        <dbReference type="Proteomes" id="UP000638648"/>
    </source>
</evidence>
<dbReference type="SUPFAM" id="SSF56281">
    <property type="entry name" value="Metallo-hydrolase/oxidoreductase"/>
    <property type="match status" value="1"/>
</dbReference>
<protein>
    <submittedName>
        <fullName evidence="2">Glyoxylase-like metal-dependent hydrolase (Beta-lactamase superfamily II)</fullName>
    </submittedName>
</protein>
<comment type="caution">
    <text evidence="2">The sequence shown here is derived from an EMBL/GenBank/DDBJ whole genome shotgun (WGS) entry which is preliminary data.</text>
</comment>
<dbReference type="SMART" id="SM00849">
    <property type="entry name" value="Lactamase_B"/>
    <property type="match status" value="1"/>
</dbReference>
<organism evidence="2 3">
    <name type="scientific">Actinopolymorpha pittospori</name>
    <dbReference type="NCBI Taxonomy" id="648752"/>
    <lineage>
        <taxon>Bacteria</taxon>
        <taxon>Bacillati</taxon>
        <taxon>Actinomycetota</taxon>
        <taxon>Actinomycetes</taxon>
        <taxon>Propionibacteriales</taxon>
        <taxon>Actinopolymorphaceae</taxon>
        <taxon>Actinopolymorpha</taxon>
    </lineage>
</organism>
<gene>
    <name evidence="2" type="ORF">HEB94_005276</name>
</gene>
<keyword evidence="3" id="KW-1185">Reference proteome</keyword>
<reference evidence="2" key="1">
    <citation type="submission" date="2020-10" db="EMBL/GenBank/DDBJ databases">
        <title>Sequencing the genomes of 1000 actinobacteria strains.</title>
        <authorList>
            <person name="Klenk H.-P."/>
        </authorList>
    </citation>
    <scope>NUCLEOTIDE SEQUENCE</scope>
    <source>
        <strain evidence="2">DSM 45354</strain>
    </source>
</reference>
<dbReference type="PANTHER" id="PTHR42951">
    <property type="entry name" value="METALLO-BETA-LACTAMASE DOMAIN-CONTAINING"/>
    <property type="match status" value="1"/>
</dbReference>
<proteinExistence type="predicted"/>
<dbReference type="InterPro" id="IPR036866">
    <property type="entry name" value="RibonucZ/Hydroxyglut_hydro"/>
</dbReference>
<feature type="domain" description="Metallo-beta-lactamase" evidence="1">
    <location>
        <begin position="24"/>
        <end position="224"/>
    </location>
</feature>
<accession>A0A927N180</accession>